<keyword evidence="4" id="KW-0347">Helicase</keyword>
<dbReference type="Pfam" id="PF00270">
    <property type="entry name" value="DEAD"/>
    <property type="match status" value="1"/>
</dbReference>
<gene>
    <name evidence="8" type="ORF">METZ01_LOCUS353107</name>
</gene>
<sequence>MNNEETGSSSEQAVGTFSDLPLSPEIREAIEAIGYETPSPIQAEAIPYLAEGRDLLGVAQTGTGKTAAFALPLLSDLDTRAGGPQ</sequence>
<keyword evidence="5" id="KW-0067">ATP-binding</keyword>
<evidence type="ECO:0000313" key="8">
    <source>
        <dbReference type="EMBL" id="SVD00253.1"/>
    </source>
</evidence>
<dbReference type="AlphaFoldDB" id="A0A382RRD7"/>
<dbReference type="SUPFAM" id="SSF52540">
    <property type="entry name" value="P-loop containing nucleoside triphosphate hydrolases"/>
    <property type="match status" value="1"/>
</dbReference>
<proteinExistence type="predicted"/>
<evidence type="ECO:0000256" key="5">
    <source>
        <dbReference type="ARBA" id="ARBA00022840"/>
    </source>
</evidence>
<evidence type="ECO:0000256" key="2">
    <source>
        <dbReference type="ARBA" id="ARBA00022741"/>
    </source>
</evidence>
<dbReference type="PANTHER" id="PTHR47963">
    <property type="entry name" value="DEAD-BOX ATP-DEPENDENT RNA HELICASE 47, MITOCHONDRIAL"/>
    <property type="match status" value="1"/>
</dbReference>
<dbReference type="GO" id="GO:0016787">
    <property type="term" value="F:hydrolase activity"/>
    <property type="evidence" value="ECO:0007669"/>
    <property type="project" value="UniProtKB-KW"/>
</dbReference>
<protein>
    <recommendedName>
        <fullName evidence="1">RNA helicase</fullName>
        <ecNumber evidence="1">3.6.4.13</ecNumber>
    </recommendedName>
</protein>
<evidence type="ECO:0000256" key="1">
    <source>
        <dbReference type="ARBA" id="ARBA00012552"/>
    </source>
</evidence>
<dbReference type="InterPro" id="IPR027417">
    <property type="entry name" value="P-loop_NTPase"/>
</dbReference>
<keyword evidence="2" id="KW-0547">Nucleotide-binding</keyword>
<dbReference type="InterPro" id="IPR050547">
    <property type="entry name" value="DEAD_box_RNA_helicases"/>
</dbReference>
<dbReference type="GO" id="GO:0003724">
    <property type="term" value="F:RNA helicase activity"/>
    <property type="evidence" value="ECO:0007669"/>
    <property type="project" value="UniProtKB-EC"/>
</dbReference>
<keyword evidence="3" id="KW-0378">Hydrolase</keyword>
<feature type="domain" description="DEAD-box RNA helicase Q" evidence="7">
    <location>
        <begin position="15"/>
        <end position="43"/>
    </location>
</feature>
<dbReference type="GO" id="GO:0005840">
    <property type="term" value="C:ribosome"/>
    <property type="evidence" value="ECO:0007669"/>
    <property type="project" value="TreeGrafter"/>
</dbReference>
<feature type="compositionally biased region" description="Polar residues" evidence="6">
    <location>
        <begin position="1"/>
        <end position="15"/>
    </location>
</feature>
<evidence type="ECO:0000256" key="4">
    <source>
        <dbReference type="ARBA" id="ARBA00022806"/>
    </source>
</evidence>
<feature type="non-terminal residue" evidence="8">
    <location>
        <position position="85"/>
    </location>
</feature>
<dbReference type="PANTHER" id="PTHR47963:SF8">
    <property type="entry name" value="ATP-DEPENDENT RNA HELICASE DEAD"/>
    <property type="match status" value="1"/>
</dbReference>
<name>A0A382RRD7_9ZZZZ</name>
<reference evidence="8" key="1">
    <citation type="submission" date="2018-05" db="EMBL/GenBank/DDBJ databases">
        <authorList>
            <person name="Lanie J.A."/>
            <person name="Ng W.-L."/>
            <person name="Kazmierczak K.M."/>
            <person name="Andrzejewski T.M."/>
            <person name="Davidsen T.M."/>
            <person name="Wayne K.J."/>
            <person name="Tettelin H."/>
            <person name="Glass J.I."/>
            <person name="Rusch D."/>
            <person name="Podicherti R."/>
            <person name="Tsui H.-C.T."/>
            <person name="Winkler M.E."/>
        </authorList>
    </citation>
    <scope>NUCLEOTIDE SEQUENCE</scope>
</reference>
<accession>A0A382RRD7</accession>
<dbReference type="GO" id="GO:0005829">
    <property type="term" value="C:cytosol"/>
    <property type="evidence" value="ECO:0007669"/>
    <property type="project" value="TreeGrafter"/>
</dbReference>
<organism evidence="8">
    <name type="scientific">marine metagenome</name>
    <dbReference type="NCBI Taxonomy" id="408172"/>
    <lineage>
        <taxon>unclassified sequences</taxon>
        <taxon>metagenomes</taxon>
        <taxon>ecological metagenomes</taxon>
    </lineage>
</organism>
<dbReference type="EC" id="3.6.4.13" evidence="1"/>
<dbReference type="EMBL" id="UINC01123642">
    <property type="protein sequence ID" value="SVD00253.1"/>
    <property type="molecule type" value="Genomic_DNA"/>
</dbReference>
<dbReference type="InterPro" id="IPR011545">
    <property type="entry name" value="DEAD/DEAH_box_helicase_dom"/>
</dbReference>
<dbReference type="Gene3D" id="3.40.50.300">
    <property type="entry name" value="P-loop containing nucleotide triphosphate hydrolases"/>
    <property type="match status" value="1"/>
</dbReference>
<dbReference type="GO" id="GO:0005524">
    <property type="term" value="F:ATP binding"/>
    <property type="evidence" value="ECO:0007669"/>
    <property type="project" value="UniProtKB-KW"/>
</dbReference>
<dbReference type="GO" id="GO:0009409">
    <property type="term" value="P:response to cold"/>
    <property type="evidence" value="ECO:0007669"/>
    <property type="project" value="TreeGrafter"/>
</dbReference>
<evidence type="ECO:0000256" key="6">
    <source>
        <dbReference type="SAM" id="MobiDB-lite"/>
    </source>
</evidence>
<dbReference type="PROSITE" id="PS51195">
    <property type="entry name" value="Q_MOTIF"/>
    <property type="match status" value="1"/>
</dbReference>
<dbReference type="InterPro" id="IPR014014">
    <property type="entry name" value="RNA_helicase_DEAD_Q_motif"/>
</dbReference>
<feature type="region of interest" description="Disordered" evidence="6">
    <location>
        <begin position="1"/>
        <end position="21"/>
    </location>
</feature>
<evidence type="ECO:0000256" key="3">
    <source>
        <dbReference type="ARBA" id="ARBA00022801"/>
    </source>
</evidence>
<evidence type="ECO:0000259" key="7">
    <source>
        <dbReference type="PROSITE" id="PS51195"/>
    </source>
</evidence>
<dbReference type="GO" id="GO:0033592">
    <property type="term" value="F:RNA strand annealing activity"/>
    <property type="evidence" value="ECO:0007669"/>
    <property type="project" value="TreeGrafter"/>
</dbReference>